<keyword evidence="1" id="KW-0472">Membrane</keyword>
<keyword evidence="3" id="KW-1185">Reference proteome</keyword>
<evidence type="ECO:0000313" key="3">
    <source>
        <dbReference type="Proteomes" id="UP001596527"/>
    </source>
</evidence>
<feature type="transmembrane region" description="Helical" evidence="1">
    <location>
        <begin position="31"/>
        <end position="51"/>
    </location>
</feature>
<gene>
    <name evidence="2" type="ORF">ACFQWG_06580</name>
</gene>
<dbReference type="RefSeq" id="WP_380973400.1">
    <property type="nucleotide sequence ID" value="NZ_JBHTEF010000001.1"/>
</dbReference>
<reference evidence="3" key="1">
    <citation type="journal article" date="2019" name="Int. J. Syst. Evol. Microbiol.">
        <title>The Global Catalogue of Microorganisms (GCM) 10K type strain sequencing project: providing services to taxonomists for standard genome sequencing and annotation.</title>
        <authorList>
            <consortium name="The Broad Institute Genomics Platform"/>
            <consortium name="The Broad Institute Genome Sequencing Center for Infectious Disease"/>
            <person name="Wu L."/>
            <person name="Ma J."/>
        </authorList>
    </citation>
    <scope>NUCLEOTIDE SEQUENCE [LARGE SCALE GENOMIC DNA]</scope>
    <source>
        <strain evidence="3">CCUG 56698</strain>
    </source>
</reference>
<sequence>MAVPVGLLLALGLAAPKVVLGNPEGPATWMAVAILAASLAPCAIPLVWALIVDRSTLPGALPHPEASVESPWYSRAAEDAFHAALVLCGLGAATAGLWAPEPVSWTFVAVFAIAALFFAVSYLIRTHR</sequence>
<organism evidence="2 3">
    <name type="scientific">Schaalia naturae</name>
    <dbReference type="NCBI Taxonomy" id="635203"/>
    <lineage>
        <taxon>Bacteria</taxon>
        <taxon>Bacillati</taxon>
        <taxon>Actinomycetota</taxon>
        <taxon>Actinomycetes</taxon>
        <taxon>Actinomycetales</taxon>
        <taxon>Actinomycetaceae</taxon>
        <taxon>Schaalia</taxon>
    </lineage>
</organism>
<accession>A0ABW2SL54</accession>
<evidence type="ECO:0000256" key="1">
    <source>
        <dbReference type="SAM" id="Phobius"/>
    </source>
</evidence>
<dbReference type="Proteomes" id="UP001596527">
    <property type="component" value="Unassembled WGS sequence"/>
</dbReference>
<keyword evidence="1" id="KW-0812">Transmembrane</keyword>
<dbReference type="EMBL" id="JBHTEF010000001">
    <property type="protein sequence ID" value="MFC7580862.1"/>
    <property type="molecule type" value="Genomic_DNA"/>
</dbReference>
<protein>
    <submittedName>
        <fullName evidence="2">Uncharacterized protein</fullName>
    </submittedName>
</protein>
<proteinExistence type="predicted"/>
<name>A0ABW2SL54_9ACTO</name>
<feature type="transmembrane region" description="Helical" evidence="1">
    <location>
        <begin position="80"/>
        <end position="99"/>
    </location>
</feature>
<comment type="caution">
    <text evidence="2">The sequence shown here is derived from an EMBL/GenBank/DDBJ whole genome shotgun (WGS) entry which is preliminary data.</text>
</comment>
<feature type="transmembrane region" description="Helical" evidence="1">
    <location>
        <begin position="105"/>
        <end position="124"/>
    </location>
</feature>
<keyword evidence="1" id="KW-1133">Transmembrane helix</keyword>
<evidence type="ECO:0000313" key="2">
    <source>
        <dbReference type="EMBL" id="MFC7580862.1"/>
    </source>
</evidence>